<organism evidence="1 2">
    <name type="scientific">Flavobacterium subsaxonicum WB 4.1-42 = DSM 21790</name>
    <dbReference type="NCBI Taxonomy" id="1121898"/>
    <lineage>
        <taxon>Bacteria</taxon>
        <taxon>Pseudomonadati</taxon>
        <taxon>Bacteroidota</taxon>
        <taxon>Flavobacteriia</taxon>
        <taxon>Flavobacteriales</taxon>
        <taxon>Flavobacteriaceae</taxon>
        <taxon>Flavobacterium</taxon>
    </lineage>
</organism>
<evidence type="ECO:0000313" key="2">
    <source>
        <dbReference type="Proteomes" id="UP000030111"/>
    </source>
</evidence>
<accession>A0A0A2MM08</accession>
<sequence>MKFLLASFNLQANAKPMNETIKIKELIANRIKKSKGNIPYTQISERCDTTSARISDVANNKIDCRLSTLIDIAIGLRVHPKDLLDIDFDFNEYYSSLDGAIKK</sequence>
<evidence type="ECO:0008006" key="3">
    <source>
        <dbReference type="Google" id="ProtNLM"/>
    </source>
</evidence>
<reference evidence="1 2" key="1">
    <citation type="submission" date="2013-09" db="EMBL/GenBank/DDBJ databases">
        <authorList>
            <person name="Zeng Z."/>
            <person name="Chen C."/>
        </authorList>
    </citation>
    <scope>NUCLEOTIDE SEQUENCE [LARGE SCALE GENOMIC DNA]</scope>
    <source>
        <strain evidence="1 2">WB 4.1-42</strain>
    </source>
</reference>
<dbReference type="SUPFAM" id="SSF47413">
    <property type="entry name" value="lambda repressor-like DNA-binding domains"/>
    <property type="match status" value="1"/>
</dbReference>
<dbReference type="RefSeq" id="WP_026991770.1">
    <property type="nucleotide sequence ID" value="NZ_JRLY01000004.1"/>
</dbReference>
<dbReference type="Proteomes" id="UP000030111">
    <property type="component" value="Unassembled WGS sequence"/>
</dbReference>
<comment type="caution">
    <text evidence="1">The sequence shown here is derived from an EMBL/GenBank/DDBJ whole genome shotgun (WGS) entry which is preliminary data.</text>
</comment>
<keyword evidence="2" id="KW-1185">Reference proteome</keyword>
<protein>
    <recommendedName>
        <fullName evidence="3">HTH cro/C1-type domain-containing protein</fullName>
    </recommendedName>
</protein>
<dbReference type="STRING" id="1121898.GCA_000422725_00303"/>
<dbReference type="GO" id="GO:0003677">
    <property type="term" value="F:DNA binding"/>
    <property type="evidence" value="ECO:0007669"/>
    <property type="project" value="InterPro"/>
</dbReference>
<dbReference type="OrthoDB" id="678057at2"/>
<dbReference type="EMBL" id="JRLY01000004">
    <property type="protein sequence ID" value="KGO93652.1"/>
    <property type="molecule type" value="Genomic_DNA"/>
</dbReference>
<proteinExistence type="predicted"/>
<dbReference type="InterPro" id="IPR010982">
    <property type="entry name" value="Lambda_DNA-bd_dom_sf"/>
</dbReference>
<dbReference type="Gene3D" id="1.10.260.40">
    <property type="entry name" value="lambda repressor-like DNA-binding domains"/>
    <property type="match status" value="1"/>
</dbReference>
<dbReference type="AlphaFoldDB" id="A0A0A2MM08"/>
<evidence type="ECO:0000313" key="1">
    <source>
        <dbReference type="EMBL" id="KGO93652.1"/>
    </source>
</evidence>
<gene>
    <name evidence="1" type="ORF">Q766_06735</name>
</gene>
<name>A0A0A2MM08_9FLAO</name>
<dbReference type="eggNOG" id="ENOG50331QC">
    <property type="taxonomic scope" value="Bacteria"/>
</dbReference>